<evidence type="ECO:0000259" key="2">
    <source>
        <dbReference type="Pfam" id="PF07007"/>
    </source>
</evidence>
<dbReference type="Pfam" id="PF07007">
    <property type="entry name" value="LprI"/>
    <property type="match status" value="1"/>
</dbReference>
<evidence type="ECO:0000313" key="4">
    <source>
        <dbReference type="Proteomes" id="UP001268089"/>
    </source>
</evidence>
<protein>
    <submittedName>
        <fullName evidence="3">Uncharacterized protein YecT (DUF1311 family)</fullName>
    </submittedName>
</protein>
<dbReference type="Gene3D" id="1.20.1270.180">
    <property type="match status" value="1"/>
</dbReference>
<gene>
    <name evidence="3" type="ORF">J2X15_003682</name>
</gene>
<dbReference type="PANTHER" id="PTHR39176:SF1">
    <property type="entry name" value="PERIPLASMIC PROTEIN"/>
    <property type="match status" value="1"/>
</dbReference>
<dbReference type="InterPro" id="IPR009739">
    <property type="entry name" value="LprI-like_N"/>
</dbReference>
<evidence type="ECO:0000256" key="1">
    <source>
        <dbReference type="SAM" id="SignalP"/>
    </source>
</evidence>
<keyword evidence="1" id="KW-0732">Signal</keyword>
<organism evidence="3 4">
    <name type="scientific">Rhodoferax saidenbachensis</name>
    <dbReference type="NCBI Taxonomy" id="1484693"/>
    <lineage>
        <taxon>Bacteria</taxon>
        <taxon>Pseudomonadati</taxon>
        <taxon>Pseudomonadota</taxon>
        <taxon>Betaproteobacteria</taxon>
        <taxon>Burkholderiales</taxon>
        <taxon>Comamonadaceae</taxon>
        <taxon>Rhodoferax</taxon>
    </lineage>
</organism>
<dbReference type="EMBL" id="JAVDXO010000010">
    <property type="protein sequence ID" value="MDR7308373.1"/>
    <property type="molecule type" value="Genomic_DNA"/>
</dbReference>
<reference evidence="3 4" key="1">
    <citation type="submission" date="2023-07" db="EMBL/GenBank/DDBJ databases">
        <title>Sorghum-associated microbial communities from plants grown in Nebraska, USA.</title>
        <authorList>
            <person name="Schachtman D."/>
        </authorList>
    </citation>
    <scope>NUCLEOTIDE SEQUENCE [LARGE SCALE GENOMIC DNA]</scope>
    <source>
        <strain evidence="3 4">BE308</strain>
    </source>
</reference>
<keyword evidence="4" id="KW-1185">Reference proteome</keyword>
<feature type="chain" id="PRO_5046078661" evidence="1">
    <location>
        <begin position="42"/>
        <end position="150"/>
    </location>
</feature>
<feature type="signal peptide" evidence="1">
    <location>
        <begin position="1"/>
        <end position="41"/>
    </location>
</feature>
<accession>A0ABU1ZSJ5</accession>
<dbReference type="Proteomes" id="UP001268089">
    <property type="component" value="Unassembled WGS sequence"/>
</dbReference>
<feature type="domain" description="Lysozyme inhibitor LprI-like N-terminal" evidence="2">
    <location>
        <begin position="48"/>
        <end position="127"/>
    </location>
</feature>
<dbReference type="RefSeq" id="WP_310345596.1">
    <property type="nucleotide sequence ID" value="NZ_JAVDXO010000010.1"/>
</dbReference>
<proteinExistence type="predicted"/>
<sequence>MASIMCASSIIPNPTFGEFMKFLTLASVAAGLAFSAQFAHAEDTESCDKFKTSYDKTYCVAKLFLESDKELNAVYTELRKPLKDNVKQQLTATQRDWIKYRDASCERSGSIDVSCNYKLNRERAEYLRDRARECKTGTCNDTAIAKKSWE</sequence>
<comment type="caution">
    <text evidence="3">The sequence shown here is derived from an EMBL/GenBank/DDBJ whole genome shotgun (WGS) entry which is preliminary data.</text>
</comment>
<dbReference type="PANTHER" id="PTHR39176">
    <property type="entry name" value="PERIPLASMIC PROTEIN-RELATED"/>
    <property type="match status" value="1"/>
</dbReference>
<evidence type="ECO:0000313" key="3">
    <source>
        <dbReference type="EMBL" id="MDR7308373.1"/>
    </source>
</evidence>
<name>A0ABU1ZSJ5_9BURK</name>